<organism evidence="2 3">
    <name type="scientific">Trichonephila inaurata madagascariensis</name>
    <dbReference type="NCBI Taxonomy" id="2747483"/>
    <lineage>
        <taxon>Eukaryota</taxon>
        <taxon>Metazoa</taxon>
        <taxon>Ecdysozoa</taxon>
        <taxon>Arthropoda</taxon>
        <taxon>Chelicerata</taxon>
        <taxon>Arachnida</taxon>
        <taxon>Araneae</taxon>
        <taxon>Araneomorphae</taxon>
        <taxon>Entelegynae</taxon>
        <taxon>Araneoidea</taxon>
        <taxon>Nephilidae</taxon>
        <taxon>Trichonephila</taxon>
        <taxon>Trichonephila inaurata</taxon>
    </lineage>
</organism>
<reference evidence="2" key="1">
    <citation type="submission" date="2020-08" db="EMBL/GenBank/DDBJ databases">
        <title>Multicomponent nature underlies the extraordinary mechanical properties of spider dragline silk.</title>
        <authorList>
            <person name="Kono N."/>
            <person name="Nakamura H."/>
            <person name="Mori M."/>
            <person name="Yoshida Y."/>
            <person name="Ohtoshi R."/>
            <person name="Malay A.D."/>
            <person name="Moran D.A.P."/>
            <person name="Tomita M."/>
            <person name="Numata K."/>
            <person name="Arakawa K."/>
        </authorList>
    </citation>
    <scope>NUCLEOTIDE SEQUENCE</scope>
</reference>
<dbReference type="EMBL" id="BMAV01012593">
    <property type="protein sequence ID" value="GFY59372.1"/>
    <property type="molecule type" value="Genomic_DNA"/>
</dbReference>
<dbReference type="Proteomes" id="UP000886998">
    <property type="component" value="Unassembled WGS sequence"/>
</dbReference>
<name>A0A8X7CAK2_9ARAC</name>
<proteinExistence type="predicted"/>
<keyword evidence="3" id="KW-1185">Reference proteome</keyword>
<dbReference type="AlphaFoldDB" id="A0A8X7CAK2"/>
<feature type="region of interest" description="Disordered" evidence="1">
    <location>
        <begin position="13"/>
        <end position="35"/>
    </location>
</feature>
<comment type="caution">
    <text evidence="2">The sequence shown here is derived from an EMBL/GenBank/DDBJ whole genome shotgun (WGS) entry which is preliminary data.</text>
</comment>
<evidence type="ECO:0000256" key="1">
    <source>
        <dbReference type="SAM" id="MobiDB-lite"/>
    </source>
</evidence>
<protein>
    <submittedName>
        <fullName evidence="2">Uncharacterized protein</fullName>
    </submittedName>
</protein>
<evidence type="ECO:0000313" key="2">
    <source>
        <dbReference type="EMBL" id="GFY59372.1"/>
    </source>
</evidence>
<evidence type="ECO:0000313" key="3">
    <source>
        <dbReference type="Proteomes" id="UP000886998"/>
    </source>
</evidence>
<gene>
    <name evidence="2" type="ORF">TNIN_492411</name>
</gene>
<sequence length="132" mass="15465">MSINGDVNLNLISNNSNNTSEESSDTPINEGSDEHLPQKNIVLRENLMFQIPRRRTILCLLMPVLLRLDRQQILGCLYLVTFRRLLHSLQMREKDCLTKCRIPQQKNFQNRVTEITNIYVRIPIPYLLNCKI</sequence>
<accession>A0A8X7CAK2</accession>